<organism evidence="3 4">
    <name type="scientific">Alistipes indistinctus YIT 12060</name>
    <dbReference type="NCBI Taxonomy" id="742725"/>
    <lineage>
        <taxon>Bacteria</taxon>
        <taxon>Pseudomonadati</taxon>
        <taxon>Bacteroidota</taxon>
        <taxon>Bacteroidia</taxon>
        <taxon>Bacteroidales</taxon>
        <taxon>Rikenellaceae</taxon>
        <taxon>Alistipes</taxon>
    </lineage>
</organism>
<keyword evidence="4" id="KW-1185">Reference proteome</keyword>
<feature type="signal peptide" evidence="2">
    <location>
        <begin position="1"/>
        <end position="24"/>
    </location>
</feature>
<dbReference type="SUPFAM" id="SSF56954">
    <property type="entry name" value="Outer membrane efflux proteins (OEP)"/>
    <property type="match status" value="1"/>
</dbReference>
<sequence length="504" mass="54665">MKKHLVLIGIGAAVSLALHRQAVADAVTAPAASFVTDAVPDTLSRGNADTVRTAFPAATASVAASAPVSFPVSFPVSAGVSRPEGSAGLSGAALPLAGMIPAYGAVERPVGYAGYMEQVARRNLSYAAEKLNMNIAEAGVRAARLFNDPQLSVEYGNNQDWNMQMGQGISGELSKTFSPGKRSANIHLAGSEKELTQALLDDYFRNLRCEATLAYLDALKQAELFRVKQNAYDNMRRLAEGDSVKFALGKITEVDATQSRVEAGVMRNDLLQAEAELHNAFLSLGMMLGSATDTLYLPQGSLRLAERAFPAGMLVASALENRADLVAAMRNVDVAQRAVTVARRERNMDFDLALGVNHNGTVRNEIAPAPRFTGFTVGLSVPLKFSNFNKGTVEAARYREQQAQTAYEQARLQVQTEVMQNYRRYTSLIGQVRHYDNGLLENAASVVKGKIYSYDRGETSLLEVLNAQRTYDEVRTLYIETLYNYAASLVELETSAGIWDIAVE</sequence>
<accession>G5H6R0</accession>
<gene>
    <name evidence="3" type="ORF">HMPREF9450_00620</name>
</gene>
<dbReference type="PANTHER" id="PTHR30203:SF24">
    <property type="entry name" value="BLR4935 PROTEIN"/>
    <property type="match status" value="1"/>
</dbReference>
<dbReference type="GeneID" id="92816368"/>
<dbReference type="PATRIC" id="fig|742725.3.peg.673"/>
<dbReference type="GO" id="GO:0015562">
    <property type="term" value="F:efflux transmembrane transporter activity"/>
    <property type="evidence" value="ECO:0007669"/>
    <property type="project" value="InterPro"/>
</dbReference>
<feature type="chain" id="PRO_5003477728" description="Outer membrane efflux protein" evidence="2">
    <location>
        <begin position="25"/>
        <end position="504"/>
    </location>
</feature>
<dbReference type="AlphaFoldDB" id="G5H6R0"/>
<evidence type="ECO:0000256" key="2">
    <source>
        <dbReference type="SAM" id="SignalP"/>
    </source>
</evidence>
<evidence type="ECO:0000313" key="3">
    <source>
        <dbReference type="EMBL" id="EHB92907.1"/>
    </source>
</evidence>
<dbReference type="RefSeq" id="WP_009133426.1">
    <property type="nucleotide sequence ID" value="NZ_CP102250.1"/>
</dbReference>
<evidence type="ECO:0000256" key="1">
    <source>
        <dbReference type="ARBA" id="ARBA00007613"/>
    </source>
</evidence>
<dbReference type="Pfam" id="PF02321">
    <property type="entry name" value="OEP"/>
    <property type="match status" value="1"/>
</dbReference>
<dbReference type="STRING" id="742725.HMPREF9450_00620"/>
<proteinExistence type="inferred from homology"/>
<dbReference type="Proteomes" id="UP000006008">
    <property type="component" value="Unassembled WGS sequence"/>
</dbReference>
<dbReference type="Gene3D" id="1.20.1600.10">
    <property type="entry name" value="Outer membrane efflux proteins (OEP)"/>
    <property type="match status" value="1"/>
</dbReference>
<evidence type="ECO:0000313" key="4">
    <source>
        <dbReference type="Proteomes" id="UP000006008"/>
    </source>
</evidence>
<dbReference type="EMBL" id="ADLD01000008">
    <property type="protein sequence ID" value="EHB92907.1"/>
    <property type="molecule type" value="Genomic_DNA"/>
</dbReference>
<dbReference type="PANTHER" id="PTHR30203">
    <property type="entry name" value="OUTER MEMBRANE CATION EFFLUX PROTEIN"/>
    <property type="match status" value="1"/>
</dbReference>
<protein>
    <recommendedName>
        <fullName evidence="5">Outer membrane efflux protein</fullName>
    </recommendedName>
</protein>
<dbReference type="InterPro" id="IPR003423">
    <property type="entry name" value="OMP_efflux"/>
</dbReference>
<comment type="similarity">
    <text evidence="1">Belongs to the outer membrane factor (OMF) (TC 1.B.17) family.</text>
</comment>
<keyword evidence="2" id="KW-0732">Signal</keyword>
<dbReference type="HOGENOM" id="CLU_012817_14_4_10"/>
<evidence type="ECO:0008006" key="5">
    <source>
        <dbReference type="Google" id="ProtNLM"/>
    </source>
</evidence>
<reference evidence="3 4" key="1">
    <citation type="submission" date="2011-08" db="EMBL/GenBank/DDBJ databases">
        <title>The Genome Sequence of Alistipes indistinctus YIT 12060.</title>
        <authorList>
            <consortium name="The Broad Institute Genome Sequencing Platform"/>
            <person name="Earl A."/>
            <person name="Ward D."/>
            <person name="Feldgarden M."/>
            <person name="Gevers D."/>
            <person name="Morotomi M."/>
            <person name="Young S.K."/>
            <person name="Zeng Q."/>
            <person name="Gargeya S."/>
            <person name="Fitzgerald M."/>
            <person name="Haas B."/>
            <person name="Abouelleil A."/>
            <person name="Alvarado L."/>
            <person name="Arachchi H.M."/>
            <person name="Berlin A."/>
            <person name="Brown A."/>
            <person name="Chapman S.B."/>
            <person name="Chen Z."/>
            <person name="Dunbar C."/>
            <person name="Freedman E."/>
            <person name="Gearin G."/>
            <person name="Gellesch M."/>
            <person name="Goldberg J."/>
            <person name="Griggs A."/>
            <person name="Gujja S."/>
            <person name="Heiman D."/>
            <person name="Howarth C."/>
            <person name="Larson L."/>
            <person name="Lui A."/>
            <person name="MacDonald P.J.P."/>
            <person name="Montmayeur A."/>
            <person name="Murphy C."/>
            <person name="Neiman D."/>
            <person name="Pearson M."/>
            <person name="Priest M."/>
            <person name="Roberts A."/>
            <person name="Saif S."/>
            <person name="Shea T."/>
            <person name="Shenoy N."/>
            <person name="Sisk P."/>
            <person name="Stolte C."/>
            <person name="Sykes S."/>
            <person name="Wortman J."/>
            <person name="Nusbaum C."/>
            <person name="Birren B."/>
        </authorList>
    </citation>
    <scope>NUCLEOTIDE SEQUENCE [LARGE SCALE GENOMIC DNA]</scope>
    <source>
        <strain evidence="3 4">YIT 12060</strain>
    </source>
</reference>
<dbReference type="eggNOG" id="COG1538">
    <property type="taxonomic scope" value="Bacteria"/>
</dbReference>
<name>G5H6R0_9BACT</name>
<comment type="caution">
    <text evidence="3">The sequence shown here is derived from an EMBL/GenBank/DDBJ whole genome shotgun (WGS) entry which is preliminary data.</text>
</comment>
<dbReference type="InterPro" id="IPR010131">
    <property type="entry name" value="MdtP/NodT-like"/>
</dbReference>